<organism evidence="1 2">
    <name type="scientific">Albimonas donghaensis</name>
    <dbReference type="NCBI Taxonomy" id="356660"/>
    <lineage>
        <taxon>Bacteria</taxon>
        <taxon>Pseudomonadati</taxon>
        <taxon>Pseudomonadota</taxon>
        <taxon>Alphaproteobacteria</taxon>
        <taxon>Rhodobacterales</taxon>
        <taxon>Paracoccaceae</taxon>
        <taxon>Albimonas</taxon>
    </lineage>
</organism>
<dbReference type="OrthoDB" id="9776669at2"/>
<proteinExistence type="predicted"/>
<evidence type="ECO:0008006" key="3">
    <source>
        <dbReference type="Google" id="ProtNLM"/>
    </source>
</evidence>
<protein>
    <recommendedName>
        <fullName evidence="3">TRAP transporter solute receptor, TAXI family</fullName>
    </recommendedName>
</protein>
<keyword evidence="2" id="KW-1185">Reference proteome</keyword>
<gene>
    <name evidence="1" type="ORF">SAMN05444336_1011178</name>
</gene>
<dbReference type="InterPro" id="IPR006311">
    <property type="entry name" value="TAT_signal"/>
</dbReference>
<reference evidence="1 2" key="1">
    <citation type="submission" date="2016-10" db="EMBL/GenBank/DDBJ databases">
        <authorList>
            <person name="de Groot N.N."/>
        </authorList>
    </citation>
    <scope>NUCLEOTIDE SEQUENCE [LARGE SCALE GENOMIC DNA]</scope>
    <source>
        <strain evidence="1 2">DSM 17890</strain>
    </source>
</reference>
<dbReference type="Gene3D" id="3.40.190.10">
    <property type="entry name" value="Periplasmic binding protein-like II"/>
    <property type="match status" value="2"/>
</dbReference>
<sequence length="369" mass="38728">MSGRDAPGHRAEIDRRKALGLGLGLGLGMGLGIGAAALALGPGRARADEADVAPRPGALVIGSGDPDGVYYAIGQAICRFVSRDREAASAPASNAPASNATASNAAPLTCEAPATSGSIENLEGLRGGQFQFALVQSDWQREAWAGLGRFDQRGFGRLRSVLSLHREVFTLVARDATRATRLEDLRGMRVDVGAAGSGRRATLAAAMAARGRSLADFAEISQLDARARAAALARGTLDAVVDMVGHPNAGTRAAMAATEARLLPARGWWAEQLIAGPSGYARAEIPGKVYRGAPDPVPSFGLRATLVTTADIDPAVVRRLTRAIFANFDRFNRLHPALAGLDAAEMIRDGLHAPLHPGAETYYRERGWL</sequence>
<dbReference type="RefSeq" id="WP_092680133.1">
    <property type="nucleotide sequence ID" value="NZ_FNMZ01000001.1"/>
</dbReference>
<name>A0A1H2U0S6_9RHOB</name>
<evidence type="ECO:0000313" key="1">
    <source>
        <dbReference type="EMBL" id="SDW49600.1"/>
    </source>
</evidence>
<dbReference type="Pfam" id="PF16868">
    <property type="entry name" value="NMT1_3"/>
    <property type="match status" value="1"/>
</dbReference>
<accession>A0A1H2U0S6</accession>
<evidence type="ECO:0000313" key="2">
    <source>
        <dbReference type="Proteomes" id="UP000199118"/>
    </source>
</evidence>
<dbReference type="PANTHER" id="PTHR42941">
    <property type="entry name" value="SLL1037 PROTEIN"/>
    <property type="match status" value="1"/>
</dbReference>
<dbReference type="AlphaFoldDB" id="A0A1H2U0S6"/>
<dbReference type="STRING" id="356660.SAMN05444336_1011178"/>
<dbReference type="InterPro" id="IPR011852">
    <property type="entry name" value="TRAP_TAXI"/>
</dbReference>
<dbReference type="PROSITE" id="PS51318">
    <property type="entry name" value="TAT"/>
    <property type="match status" value="1"/>
</dbReference>
<dbReference type="PANTHER" id="PTHR42941:SF1">
    <property type="entry name" value="SLL1037 PROTEIN"/>
    <property type="match status" value="1"/>
</dbReference>
<dbReference type="Proteomes" id="UP000199118">
    <property type="component" value="Unassembled WGS sequence"/>
</dbReference>
<dbReference type="NCBIfam" id="TIGR02122">
    <property type="entry name" value="TRAP_TAXI"/>
    <property type="match status" value="1"/>
</dbReference>
<dbReference type="EMBL" id="FNMZ01000001">
    <property type="protein sequence ID" value="SDW49600.1"/>
    <property type="molecule type" value="Genomic_DNA"/>
</dbReference>
<dbReference type="SUPFAM" id="SSF53850">
    <property type="entry name" value="Periplasmic binding protein-like II"/>
    <property type="match status" value="1"/>
</dbReference>